<dbReference type="SMART" id="SM00065">
    <property type="entry name" value="GAF"/>
    <property type="match status" value="1"/>
</dbReference>
<keyword evidence="4" id="KW-1185">Reference proteome</keyword>
<sequence length="593" mass="68116">MESEKRLMSLINSVRVLNSTRDLSEVLNQLIKEVHNVIGGANASVLFLYDKQLDRLYAKSAIGFDMEYMKHAYLRPGEGMSGRTFLLKKGKIFYSEDDTTHGMSNVSPETEHFYAKSLGRLEYPMSAICVPLISNDDCIGVLTVDIYSEDIQFDEADLQLLETFAGQAAIAIENATLFSQNERTKKIHEELSKVSLSKGGLSDITKSLARLMGKYVMVFNEFNDSLAISSPEAGPLADELSKNFVPLLETSITKQGFSSHRTSLFQKDHFIYFFPIKTEKQTLGLLTIITEDLSELDPLDRIAIEQAITIFAMEIDRQERLLAEDFSHSGSILEQLIHAPYDEFSSNHLAKLNFPEHDSHHYVIAQLYIKNPLLAFEKINEKKQQLMRIIYREVSRLPYKTLVYDKNMEVTLMFTVSSSMDEERVFQHLGDLFSRIIRISDEKLALDNLAGFGQVVEKLKHVHLSYRDAKRCVQYLQSAYHGKSLLTYKQLGPHRLFLKFDQKELKEYVDEILGVIISHDHNHDTELLETLRVYLESNQNMEKCSKELFVHVNTVKYRLKTIYGILRIEKLTGKEAFELQLGFRILEYLNAKI</sequence>
<dbReference type="Pfam" id="PF13556">
    <property type="entry name" value="HTH_30"/>
    <property type="match status" value="1"/>
</dbReference>
<dbReference type="InterPro" id="IPR003018">
    <property type="entry name" value="GAF"/>
</dbReference>
<dbReference type="EMBL" id="CP095074">
    <property type="protein sequence ID" value="UOQ94541.1"/>
    <property type="molecule type" value="Genomic_DNA"/>
</dbReference>
<feature type="domain" description="GAF" evidence="2">
    <location>
        <begin position="22"/>
        <end position="182"/>
    </location>
</feature>
<dbReference type="InterPro" id="IPR025736">
    <property type="entry name" value="PucR_C-HTH_dom"/>
</dbReference>
<proteinExistence type="inferred from homology"/>
<dbReference type="InterPro" id="IPR051448">
    <property type="entry name" value="CdaR-like_regulators"/>
</dbReference>
<reference evidence="3 4" key="1">
    <citation type="submission" date="2022-04" db="EMBL/GenBank/DDBJ databases">
        <title>Halobacillus sp. isolated from saltern.</title>
        <authorList>
            <person name="Won M."/>
            <person name="Lee C.-M."/>
            <person name="Woen H.-Y."/>
            <person name="Kwon S.-W."/>
        </authorList>
    </citation>
    <scope>NUCLEOTIDE SEQUENCE [LARGE SCALE GENOMIC DNA]</scope>
    <source>
        <strain evidence="3 4">SSTM10-2</strain>
    </source>
</reference>
<dbReference type="Pfam" id="PF13185">
    <property type="entry name" value="GAF_2"/>
    <property type="match status" value="1"/>
</dbReference>
<name>A0ABY4H262_9BACI</name>
<dbReference type="SUPFAM" id="SSF55781">
    <property type="entry name" value="GAF domain-like"/>
    <property type="match status" value="1"/>
</dbReference>
<evidence type="ECO:0000313" key="4">
    <source>
        <dbReference type="Proteomes" id="UP000831880"/>
    </source>
</evidence>
<dbReference type="InterPro" id="IPR042070">
    <property type="entry name" value="PucR_C-HTH_sf"/>
</dbReference>
<dbReference type="PANTHER" id="PTHR33744">
    <property type="entry name" value="CARBOHYDRATE DIACID REGULATOR"/>
    <property type="match status" value="1"/>
</dbReference>
<dbReference type="InterPro" id="IPR041522">
    <property type="entry name" value="CdaR_GGDEF"/>
</dbReference>
<evidence type="ECO:0000313" key="3">
    <source>
        <dbReference type="EMBL" id="UOQ94541.1"/>
    </source>
</evidence>
<dbReference type="RefSeq" id="WP_244754322.1">
    <property type="nucleotide sequence ID" value="NZ_CP095074.1"/>
</dbReference>
<organism evidence="3 4">
    <name type="scientific">Halobacillus shinanisalinarum</name>
    <dbReference type="NCBI Taxonomy" id="2932258"/>
    <lineage>
        <taxon>Bacteria</taxon>
        <taxon>Bacillati</taxon>
        <taxon>Bacillota</taxon>
        <taxon>Bacilli</taxon>
        <taxon>Bacillales</taxon>
        <taxon>Bacillaceae</taxon>
        <taxon>Halobacillus</taxon>
    </lineage>
</organism>
<dbReference type="Pfam" id="PF17853">
    <property type="entry name" value="GGDEF_2"/>
    <property type="match status" value="1"/>
</dbReference>
<dbReference type="InterPro" id="IPR029016">
    <property type="entry name" value="GAF-like_dom_sf"/>
</dbReference>
<evidence type="ECO:0000259" key="2">
    <source>
        <dbReference type="SMART" id="SM00065"/>
    </source>
</evidence>
<accession>A0ABY4H262</accession>
<protein>
    <submittedName>
        <fullName evidence="3">Helix-turn-helix domain-containing protein</fullName>
    </submittedName>
</protein>
<dbReference type="PANTHER" id="PTHR33744:SF1">
    <property type="entry name" value="DNA-BINDING TRANSCRIPTIONAL ACTIVATOR ADER"/>
    <property type="match status" value="1"/>
</dbReference>
<dbReference type="Proteomes" id="UP000831880">
    <property type="component" value="Chromosome"/>
</dbReference>
<dbReference type="Gene3D" id="3.30.450.40">
    <property type="match status" value="2"/>
</dbReference>
<dbReference type="Gene3D" id="1.10.10.2840">
    <property type="entry name" value="PucR C-terminal helix-turn-helix domain"/>
    <property type="match status" value="1"/>
</dbReference>
<gene>
    <name evidence="3" type="ORF">MUO14_06190</name>
</gene>
<comment type="similarity">
    <text evidence="1">Belongs to the CdaR family.</text>
</comment>
<evidence type="ECO:0000256" key="1">
    <source>
        <dbReference type="ARBA" id="ARBA00006754"/>
    </source>
</evidence>